<proteinExistence type="predicted"/>
<dbReference type="SMART" id="SM00408">
    <property type="entry name" value="IGc2"/>
    <property type="match status" value="7"/>
</dbReference>
<accession>A0A6G0U5P0</accession>
<dbReference type="InterPro" id="IPR007110">
    <property type="entry name" value="Ig-like_dom"/>
</dbReference>
<dbReference type="GO" id="GO:0050839">
    <property type="term" value="F:cell adhesion molecule binding"/>
    <property type="evidence" value="ECO:0007669"/>
    <property type="project" value="TreeGrafter"/>
</dbReference>
<evidence type="ECO:0000313" key="7">
    <source>
        <dbReference type="EMBL" id="KAE9543939.1"/>
    </source>
</evidence>
<dbReference type="PANTHER" id="PTHR11640">
    <property type="entry name" value="NEPHRIN"/>
    <property type="match status" value="1"/>
</dbReference>
<dbReference type="PROSITE" id="PS00290">
    <property type="entry name" value="IG_MHC"/>
    <property type="match status" value="1"/>
</dbReference>
<feature type="domain" description="Ig-like" evidence="6">
    <location>
        <begin position="487"/>
        <end position="563"/>
    </location>
</feature>
<dbReference type="InterPro" id="IPR003599">
    <property type="entry name" value="Ig_sub"/>
</dbReference>
<feature type="domain" description="Ig-like" evidence="6">
    <location>
        <begin position="196"/>
        <end position="304"/>
    </location>
</feature>
<dbReference type="InterPro" id="IPR003006">
    <property type="entry name" value="Ig/MHC_CS"/>
</dbReference>
<dbReference type="AlphaFoldDB" id="A0A6G0U5P0"/>
<dbReference type="InterPro" id="IPR003598">
    <property type="entry name" value="Ig_sub2"/>
</dbReference>
<feature type="domain" description="Ig-like" evidence="6">
    <location>
        <begin position="305"/>
        <end position="401"/>
    </location>
</feature>
<comment type="caution">
    <text evidence="7">The sequence shown here is derived from an EMBL/GenBank/DDBJ whole genome shotgun (WGS) entry which is preliminary data.</text>
</comment>
<dbReference type="InterPro" id="IPR013162">
    <property type="entry name" value="CD80_C2-set"/>
</dbReference>
<gene>
    <name evidence="7" type="ORF">AGLY_001917</name>
</gene>
<keyword evidence="2" id="KW-0472">Membrane</keyword>
<keyword evidence="3" id="KW-1015">Disulfide bond</keyword>
<sequence>MEICIKDVQKKVSKASNLTITCLPCNFDRDLLNRKKTDGPYANHHIRFKSSTRHHNCNVVITQNRNIEMEILSIFCHLNTFNSEKLTTFKQQEFRVVPQNVSAREGTNVTLVCEINDITGDVQWTKDGLALGYAAEIPGHPRHSMVIDAGNGVYNLLVRNVTITDDALYQCQVSPGPAAGSKPIRSSATLSVQIPPSSVEIINKSEDSKLEVQENHEVTIECIARNSKPASRIVWFRGDEEINPEERSDNINEETAGETKLKLYTVRSRIKITAKSNDNNVKYKCEAHHIALSKATPEKLEKLSPTVQIRVLYPPGAPHIDGYNEEKGTHVSLHCESKAGNPPAQLTWFKNDQMIHKVYSTTEKKSESTYSFTANVSDNNARFRCEAKNSISPLPQYADVVLSVCETGRSNPASMIKWIVNGDVEENSTFVKMNAPQSSFISKSNVSFVIPTGQRYVEATCQSIGNSISEKVISTHKINILHPPGAPIIIDQSSGNPIPSGNTHRISCVSTGGNPLGTITWFKNDKKVQPSHTTNGENSVSSELEFVVNYMDNDATYKCEVTHPALTVPLMKTQKLKHEPMHLKPGVQATLTCEATSSNPPVKMKWWHQNLQVTEDVYSFTKPGLYGGKLSTIQLTINITSEMDGRMYKCQAYNSPMSKSLNKDVTLNVYHKPTFDSYPDLITYTEGDNIFITLQAKGQPSQITYKWFKNNKQLYSIHNRRVQDSNINITGVFRDDAGNYSCEASNSEGVSKIWFIISVKHRATITNTSSGVIVSQGDDALLWCQIDGYPLGPDHISWTRPNFFFDERTSILLKNTTSYLTILNATQFDSGLFYCVVNNGIGNESSHSVMLIVEHKPEILTMENESKTASNAGMSAKLHCRAVGAPMIRFSWERDGSNITSIPDKYIVEQRQVNRLNTVFVSDQSKIKITELRNSETKLITRSVDSNH</sequence>
<reference evidence="7 8" key="1">
    <citation type="submission" date="2019-08" db="EMBL/GenBank/DDBJ databases">
        <title>The genome of the soybean aphid Biotype 1, its phylome, world population structure and adaptation to the North American continent.</title>
        <authorList>
            <person name="Giordano R."/>
            <person name="Donthu R.K."/>
            <person name="Hernandez A.G."/>
            <person name="Wright C.L."/>
            <person name="Zimin A.V."/>
        </authorList>
    </citation>
    <scope>NUCLEOTIDE SEQUENCE [LARGE SCALE GENOMIC DNA]</scope>
    <source>
        <tissue evidence="7">Whole aphids</tissue>
    </source>
</reference>
<dbReference type="InterPro" id="IPR013783">
    <property type="entry name" value="Ig-like_fold"/>
</dbReference>
<feature type="domain" description="Ig-like" evidence="6">
    <location>
        <begin position="92"/>
        <end position="191"/>
    </location>
</feature>
<dbReference type="InterPro" id="IPR051275">
    <property type="entry name" value="Cell_adhesion_signaling"/>
</dbReference>
<dbReference type="PROSITE" id="PS50835">
    <property type="entry name" value="IG_LIKE"/>
    <property type="match status" value="8"/>
</dbReference>
<name>A0A6G0U5P0_APHGL</name>
<dbReference type="Proteomes" id="UP000475862">
    <property type="component" value="Unassembled WGS sequence"/>
</dbReference>
<keyword evidence="5" id="KW-0393">Immunoglobulin domain</keyword>
<dbReference type="Pfam" id="PF13927">
    <property type="entry name" value="Ig_3"/>
    <property type="match status" value="5"/>
</dbReference>
<evidence type="ECO:0000256" key="5">
    <source>
        <dbReference type="ARBA" id="ARBA00023319"/>
    </source>
</evidence>
<dbReference type="Pfam" id="PF08205">
    <property type="entry name" value="C2-set_2"/>
    <property type="match status" value="2"/>
</dbReference>
<feature type="domain" description="Ig-like" evidence="6">
    <location>
        <begin position="857"/>
        <end position="948"/>
    </location>
</feature>
<protein>
    <recommendedName>
        <fullName evidence="6">Ig-like domain-containing protein</fullName>
    </recommendedName>
</protein>
<feature type="domain" description="Ig-like" evidence="6">
    <location>
        <begin position="673"/>
        <end position="758"/>
    </location>
</feature>
<dbReference type="GO" id="GO:0005886">
    <property type="term" value="C:plasma membrane"/>
    <property type="evidence" value="ECO:0007669"/>
    <property type="project" value="TreeGrafter"/>
</dbReference>
<evidence type="ECO:0000256" key="4">
    <source>
        <dbReference type="ARBA" id="ARBA00023180"/>
    </source>
</evidence>
<organism evidence="7 8">
    <name type="scientific">Aphis glycines</name>
    <name type="common">Soybean aphid</name>
    <dbReference type="NCBI Taxonomy" id="307491"/>
    <lineage>
        <taxon>Eukaryota</taxon>
        <taxon>Metazoa</taxon>
        <taxon>Ecdysozoa</taxon>
        <taxon>Arthropoda</taxon>
        <taxon>Hexapoda</taxon>
        <taxon>Insecta</taxon>
        <taxon>Pterygota</taxon>
        <taxon>Neoptera</taxon>
        <taxon>Paraneoptera</taxon>
        <taxon>Hemiptera</taxon>
        <taxon>Sternorrhyncha</taxon>
        <taxon>Aphidomorpha</taxon>
        <taxon>Aphidoidea</taxon>
        <taxon>Aphididae</taxon>
        <taxon>Aphidini</taxon>
        <taxon>Aphis</taxon>
        <taxon>Aphis</taxon>
    </lineage>
</organism>
<dbReference type="CDD" id="cd00096">
    <property type="entry name" value="Ig"/>
    <property type="match status" value="3"/>
</dbReference>
<evidence type="ECO:0000256" key="3">
    <source>
        <dbReference type="ARBA" id="ARBA00023157"/>
    </source>
</evidence>
<dbReference type="GO" id="GO:0098609">
    <property type="term" value="P:cell-cell adhesion"/>
    <property type="evidence" value="ECO:0007669"/>
    <property type="project" value="TreeGrafter"/>
</dbReference>
<dbReference type="EMBL" id="VYZN01000004">
    <property type="protein sequence ID" value="KAE9543939.1"/>
    <property type="molecule type" value="Genomic_DNA"/>
</dbReference>
<evidence type="ECO:0000256" key="2">
    <source>
        <dbReference type="ARBA" id="ARBA00023136"/>
    </source>
</evidence>
<comment type="subcellular location">
    <subcellularLocation>
        <location evidence="1">Membrane</location>
        <topology evidence="1">Single-pass type I membrane protein</topology>
    </subcellularLocation>
</comment>
<dbReference type="PANTHER" id="PTHR11640:SF136">
    <property type="entry name" value="NEPHRIN"/>
    <property type="match status" value="1"/>
</dbReference>
<evidence type="ECO:0000256" key="1">
    <source>
        <dbReference type="ARBA" id="ARBA00004479"/>
    </source>
</evidence>
<dbReference type="SMART" id="SM00409">
    <property type="entry name" value="IG"/>
    <property type="match status" value="7"/>
</dbReference>
<keyword evidence="4" id="KW-0325">Glycoprotein</keyword>
<dbReference type="InterPro" id="IPR036179">
    <property type="entry name" value="Ig-like_dom_sf"/>
</dbReference>
<dbReference type="GO" id="GO:0005911">
    <property type="term" value="C:cell-cell junction"/>
    <property type="evidence" value="ECO:0007669"/>
    <property type="project" value="TreeGrafter"/>
</dbReference>
<dbReference type="OrthoDB" id="10028801at2759"/>
<evidence type="ECO:0000313" key="8">
    <source>
        <dbReference type="Proteomes" id="UP000475862"/>
    </source>
</evidence>
<dbReference type="Gene3D" id="2.60.40.10">
    <property type="entry name" value="Immunoglobulins"/>
    <property type="match status" value="8"/>
</dbReference>
<evidence type="ECO:0000259" key="6">
    <source>
        <dbReference type="PROSITE" id="PS50835"/>
    </source>
</evidence>
<dbReference type="SUPFAM" id="SSF48726">
    <property type="entry name" value="Immunoglobulin"/>
    <property type="match status" value="8"/>
</dbReference>
<keyword evidence="8" id="KW-1185">Reference proteome</keyword>
<feature type="domain" description="Ig-like" evidence="6">
    <location>
        <begin position="763"/>
        <end position="854"/>
    </location>
</feature>
<feature type="domain" description="Ig-like" evidence="6">
    <location>
        <begin position="564"/>
        <end position="666"/>
    </location>
</feature>